<accession>A0ACC0C791</accession>
<sequence length="451" mass="51046">MRNKIASNLFNNGWILATINFQAKFRRHCLLAKICSPLKQAITSSVAIPSGLGYLRVLTYLDLSENDYSGEIPPEIGRLRPTALNFLPTDSLVKSRVNSRLRMQYMIKASWTILIFGQMKSRRRSSFTFIAAVVSSIAGAGFLVYFDLRILLDHSLTDDMIGSGGSGKVYRIPLNCSGGFVAALQYGQTRVVFPLTTQNYLSMSSWKIEVWTVCFIRRGDLLYFSDSVRHIILEWAQRLQIVVGAAKGLCYMHYDGSTQIIHRDIKSSIVLLDFAFKAKIVDFGLGSILEKDGSITQCRIRSDKKVKWAWRDIHEEKSLVDAIDEDIKEQCYLDEITNMFELGIFCTHALPSNRPTMRDVLQILLRCSSHPMSLVKNRHRSGYDVARLLRNSKHEKLLEDDDGGFTSIGNQLSVYNFRRVVKASTGCCRGRVASSCYENMYLFGAHVILIN</sequence>
<name>A0ACC0C791_CATRO</name>
<dbReference type="EMBL" id="CM044701">
    <property type="protein sequence ID" value="KAI5680797.1"/>
    <property type="molecule type" value="Genomic_DNA"/>
</dbReference>
<organism evidence="1 2">
    <name type="scientific">Catharanthus roseus</name>
    <name type="common">Madagascar periwinkle</name>
    <name type="synonym">Vinca rosea</name>
    <dbReference type="NCBI Taxonomy" id="4058"/>
    <lineage>
        <taxon>Eukaryota</taxon>
        <taxon>Viridiplantae</taxon>
        <taxon>Streptophyta</taxon>
        <taxon>Embryophyta</taxon>
        <taxon>Tracheophyta</taxon>
        <taxon>Spermatophyta</taxon>
        <taxon>Magnoliopsida</taxon>
        <taxon>eudicotyledons</taxon>
        <taxon>Gunneridae</taxon>
        <taxon>Pentapetalae</taxon>
        <taxon>asterids</taxon>
        <taxon>lamiids</taxon>
        <taxon>Gentianales</taxon>
        <taxon>Apocynaceae</taxon>
        <taxon>Rauvolfioideae</taxon>
        <taxon>Vinceae</taxon>
        <taxon>Catharanthinae</taxon>
        <taxon>Catharanthus</taxon>
    </lineage>
</organism>
<keyword evidence="2" id="KW-1185">Reference proteome</keyword>
<dbReference type="Proteomes" id="UP001060085">
    <property type="component" value="Linkage Group LG01"/>
</dbReference>
<proteinExistence type="predicted"/>
<evidence type="ECO:0000313" key="1">
    <source>
        <dbReference type="EMBL" id="KAI5680797.1"/>
    </source>
</evidence>
<reference evidence="2" key="1">
    <citation type="journal article" date="2023" name="Nat. Plants">
        <title>Single-cell RNA sequencing provides a high-resolution roadmap for understanding the multicellular compartmentation of specialized metabolism.</title>
        <authorList>
            <person name="Sun S."/>
            <person name="Shen X."/>
            <person name="Li Y."/>
            <person name="Li Y."/>
            <person name="Wang S."/>
            <person name="Li R."/>
            <person name="Zhang H."/>
            <person name="Shen G."/>
            <person name="Guo B."/>
            <person name="Wei J."/>
            <person name="Xu J."/>
            <person name="St-Pierre B."/>
            <person name="Chen S."/>
            <person name="Sun C."/>
        </authorList>
    </citation>
    <scope>NUCLEOTIDE SEQUENCE [LARGE SCALE GENOMIC DNA]</scope>
</reference>
<protein>
    <submittedName>
        <fullName evidence="1">Uncharacterized protein</fullName>
    </submittedName>
</protein>
<evidence type="ECO:0000313" key="2">
    <source>
        <dbReference type="Proteomes" id="UP001060085"/>
    </source>
</evidence>
<gene>
    <name evidence="1" type="ORF">M9H77_02024</name>
</gene>
<comment type="caution">
    <text evidence="1">The sequence shown here is derived from an EMBL/GenBank/DDBJ whole genome shotgun (WGS) entry which is preliminary data.</text>
</comment>